<feature type="region of interest" description="Disordered" evidence="1">
    <location>
        <begin position="281"/>
        <end position="303"/>
    </location>
</feature>
<dbReference type="AlphaFoldDB" id="A0A852Z9Q1"/>
<dbReference type="PROSITE" id="PS50943">
    <property type="entry name" value="HTH_CROC1"/>
    <property type="match status" value="1"/>
</dbReference>
<dbReference type="InterPro" id="IPR043917">
    <property type="entry name" value="DUF5753"/>
</dbReference>
<gene>
    <name evidence="3" type="ORF">FHR84_002148</name>
</gene>
<accession>A0A852Z9Q1</accession>
<sequence>MNESPTVHRRRLGGELRRLREAAQRTHREVAAHLDCSQGKISQIELGRVPVRTADVRLMAGFYGSSAEQISELLELAEGSKQRGWWQEYPSTARRNGFDTYLGLETAATALSVFEPDPLPELLQTAEYSATLLGSSREEFTAPEISERLVVTSRRQQRLLGTAPLELWAVLDEAALRRLVGGRRLMRGQLEHLVLMSYRRNVTVQVLPFDAGEHPLMGERVTVFSFRNSTDQQVVHAGDPTSSRFLDKGGETEPYLSAFEQVCSMALPPKESTMLISRIADEQPCRPFRRPARTEQRGSRSRR</sequence>
<dbReference type="Pfam" id="PF13560">
    <property type="entry name" value="HTH_31"/>
    <property type="match status" value="1"/>
</dbReference>
<feature type="domain" description="HTH cro/C1-type" evidence="2">
    <location>
        <begin position="16"/>
        <end position="70"/>
    </location>
</feature>
<evidence type="ECO:0000313" key="4">
    <source>
        <dbReference type="Proteomes" id="UP000548304"/>
    </source>
</evidence>
<evidence type="ECO:0000256" key="1">
    <source>
        <dbReference type="SAM" id="MobiDB-lite"/>
    </source>
</evidence>
<dbReference type="EMBL" id="JACBYW010000003">
    <property type="protein sequence ID" value="NYH78823.1"/>
    <property type="molecule type" value="Genomic_DNA"/>
</dbReference>
<dbReference type="Proteomes" id="UP000548304">
    <property type="component" value="Unassembled WGS sequence"/>
</dbReference>
<organism evidence="3 4">
    <name type="scientific">Actinopolyspora biskrensis</name>
    <dbReference type="NCBI Taxonomy" id="1470178"/>
    <lineage>
        <taxon>Bacteria</taxon>
        <taxon>Bacillati</taxon>
        <taxon>Actinomycetota</taxon>
        <taxon>Actinomycetes</taxon>
        <taxon>Actinopolysporales</taxon>
        <taxon>Actinopolysporaceae</taxon>
        <taxon>Actinopolyspora</taxon>
    </lineage>
</organism>
<name>A0A852Z9Q1_9ACTN</name>
<dbReference type="Pfam" id="PF19054">
    <property type="entry name" value="DUF5753"/>
    <property type="match status" value="1"/>
</dbReference>
<evidence type="ECO:0000313" key="3">
    <source>
        <dbReference type="EMBL" id="NYH78823.1"/>
    </source>
</evidence>
<keyword evidence="4" id="KW-1185">Reference proteome</keyword>
<reference evidence="3 4" key="1">
    <citation type="submission" date="2020-07" db="EMBL/GenBank/DDBJ databases">
        <title>Genomic Encyclopedia of Type Strains, Phase III (KMG-III): the genomes of soil and plant-associated and newly described type strains.</title>
        <authorList>
            <person name="Whitman W."/>
        </authorList>
    </citation>
    <scope>NUCLEOTIDE SEQUENCE [LARGE SCALE GENOMIC DNA]</scope>
    <source>
        <strain evidence="3 4">CECT 8576</strain>
    </source>
</reference>
<dbReference type="SMART" id="SM00530">
    <property type="entry name" value="HTH_XRE"/>
    <property type="match status" value="1"/>
</dbReference>
<protein>
    <submittedName>
        <fullName evidence="3">Transcriptional regulator with XRE-family HTH domain</fullName>
    </submittedName>
</protein>
<dbReference type="RefSeq" id="WP_179535264.1">
    <property type="nucleotide sequence ID" value="NZ_JACBYW010000003.1"/>
</dbReference>
<proteinExistence type="predicted"/>
<comment type="caution">
    <text evidence="3">The sequence shown here is derived from an EMBL/GenBank/DDBJ whole genome shotgun (WGS) entry which is preliminary data.</text>
</comment>
<evidence type="ECO:0000259" key="2">
    <source>
        <dbReference type="PROSITE" id="PS50943"/>
    </source>
</evidence>
<dbReference type="InterPro" id="IPR010982">
    <property type="entry name" value="Lambda_DNA-bd_dom_sf"/>
</dbReference>
<dbReference type="InterPro" id="IPR001387">
    <property type="entry name" value="Cro/C1-type_HTH"/>
</dbReference>
<dbReference type="Gene3D" id="1.10.260.40">
    <property type="entry name" value="lambda repressor-like DNA-binding domains"/>
    <property type="match status" value="1"/>
</dbReference>
<dbReference type="SUPFAM" id="SSF47413">
    <property type="entry name" value="lambda repressor-like DNA-binding domains"/>
    <property type="match status" value="1"/>
</dbReference>
<feature type="compositionally biased region" description="Basic and acidic residues" evidence="1">
    <location>
        <begin position="292"/>
        <end position="303"/>
    </location>
</feature>
<dbReference type="GO" id="GO:0003677">
    <property type="term" value="F:DNA binding"/>
    <property type="evidence" value="ECO:0007669"/>
    <property type="project" value="InterPro"/>
</dbReference>